<evidence type="ECO:0000259" key="1">
    <source>
        <dbReference type="Pfam" id="PF01370"/>
    </source>
</evidence>
<dbReference type="PANTHER" id="PTHR43245:SF13">
    <property type="entry name" value="UDP-D-APIOSE_UDP-D-XYLOSE SYNTHASE 2"/>
    <property type="match status" value="1"/>
</dbReference>
<keyword evidence="3" id="KW-1185">Reference proteome</keyword>
<dbReference type="Proteomes" id="UP001321542">
    <property type="component" value="Chromosome"/>
</dbReference>
<dbReference type="Pfam" id="PF01370">
    <property type="entry name" value="Epimerase"/>
    <property type="match status" value="1"/>
</dbReference>
<reference evidence="2 3" key="1">
    <citation type="journal article" date="2010" name="ChemBioChem">
        <title>Cloning and characterization of the biosynthetic gene cluster of 16-membered macrolide antibiotic FD-891: involvement of a dual functional cytochrome P450 monooxygenase catalyzing epoxidation and hydroxylation.</title>
        <authorList>
            <person name="Kudo F."/>
            <person name="Motegi A."/>
            <person name="Mizoue K."/>
            <person name="Eguchi T."/>
        </authorList>
    </citation>
    <scope>NUCLEOTIDE SEQUENCE [LARGE SCALE GENOMIC DNA]</scope>
    <source>
        <strain evidence="2 3">A-8890</strain>
    </source>
</reference>
<gene>
    <name evidence="2" type="ORF">SGFS_016230</name>
</gene>
<organism evidence="2 3">
    <name type="scientific">Streptomyces graminofaciens</name>
    <dbReference type="NCBI Taxonomy" id="68212"/>
    <lineage>
        <taxon>Bacteria</taxon>
        <taxon>Bacillati</taxon>
        <taxon>Actinomycetota</taxon>
        <taxon>Actinomycetes</taxon>
        <taxon>Kitasatosporales</taxon>
        <taxon>Streptomycetaceae</taxon>
        <taxon>Streptomyces</taxon>
    </lineage>
</organism>
<dbReference type="EMBL" id="AP018448">
    <property type="protein sequence ID" value="BBC30329.1"/>
    <property type="molecule type" value="Genomic_DNA"/>
</dbReference>
<dbReference type="InterPro" id="IPR001509">
    <property type="entry name" value="Epimerase_deHydtase"/>
</dbReference>
<protein>
    <recommendedName>
        <fullName evidence="1">NAD-dependent epimerase/dehydratase domain-containing protein</fullName>
    </recommendedName>
</protein>
<dbReference type="InterPro" id="IPR036291">
    <property type="entry name" value="NAD(P)-bd_dom_sf"/>
</dbReference>
<dbReference type="SUPFAM" id="SSF51735">
    <property type="entry name" value="NAD(P)-binding Rossmann-fold domains"/>
    <property type="match status" value="1"/>
</dbReference>
<sequence>MTPVPPGEGGRAGVVVLGGTGFVGRRVCADFHAAGWAVTAVARHAPKDLDGTRFLSLDLAETPSGALAEMLEAQRPDVVVNATGSIWSREDAAMERICTLPALRLLEALGSMSRRPRLVHLGSVLEYGPVPPGAAVGAERTPEPTTAYGKAKLAASRAVLQAAARGAVHGLVLRVANVAGVGTPDVSLLGKVAACLLEGAAGAEPVTVRLAPLRAHRDYVDVRDVSEAVLAAARSRASGAAVDIGRGEAVPVRRLVDLLVEVSGVPARIVERPREPGVRAETDWIQVDLGPARDLLGWRPKRSLEESVRSYWTDVHARAA</sequence>
<dbReference type="RefSeq" id="WP_286248822.1">
    <property type="nucleotide sequence ID" value="NZ_AP018448.1"/>
</dbReference>
<dbReference type="InterPro" id="IPR050177">
    <property type="entry name" value="Lipid_A_modif_metabolic_enz"/>
</dbReference>
<feature type="domain" description="NAD-dependent epimerase/dehydratase" evidence="1">
    <location>
        <begin position="14"/>
        <end position="244"/>
    </location>
</feature>
<accession>A0ABN5VAY9</accession>
<name>A0ABN5VAY9_9ACTN</name>
<reference evidence="2 3" key="2">
    <citation type="journal article" date="2023" name="ChemBioChem">
        <title>Acyltransferase Domain Exchange between Two Independent Type I Polyketide Synthases in the Same Producer Strain of Macrolide Antibiotics.</title>
        <authorList>
            <person name="Kudo F."/>
            <person name="Kishikawa K."/>
            <person name="Tsuboi K."/>
            <person name="Kido T."/>
            <person name="Usui T."/>
            <person name="Hashimoto J."/>
            <person name="Shin-Ya K."/>
            <person name="Miyanaga A."/>
            <person name="Eguchi T."/>
        </authorList>
    </citation>
    <scope>NUCLEOTIDE SEQUENCE [LARGE SCALE GENOMIC DNA]</scope>
    <source>
        <strain evidence="2 3">A-8890</strain>
    </source>
</reference>
<dbReference type="Gene3D" id="3.40.50.720">
    <property type="entry name" value="NAD(P)-binding Rossmann-like Domain"/>
    <property type="match status" value="1"/>
</dbReference>
<evidence type="ECO:0000313" key="2">
    <source>
        <dbReference type="EMBL" id="BBC30329.1"/>
    </source>
</evidence>
<proteinExistence type="predicted"/>
<evidence type="ECO:0000313" key="3">
    <source>
        <dbReference type="Proteomes" id="UP001321542"/>
    </source>
</evidence>
<dbReference type="PANTHER" id="PTHR43245">
    <property type="entry name" value="BIFUNCTIONAL POLYMYXIN RESISTANCE PROTEIN ARNA"/>
    <property type="match status" value="1"/>
</dbReference>